<accession>A0A9Q0FCM4</accession>
<dbReference type="AlphaFoldDB" id="A0A9Q0FCM4"/>
<gene>
    <name evidence="3" type="ORF">Tsubulata_014783</name>
</gene>
<organism evidence="3 4">
    <name type="scientific">Turnera subulata</name>
    <dbReference type="NCBI Taxonomy" id="218843"/>
    <lineage>
        <taxon>Eukaryota</taxon>
        <taxon>Viridiplantae</taxon>
        <taxon>Streptophyta</taxon>
        <taxon>Embryophyta</taxon>
        <taxon>Tracheophyta</taxon>
        <taxon>Spermatophyta</taxon>
        <taxon>Magnoliopsida</taxon>
        <taxon>eudicotyledons</taxon>
        <taxon>Gunneridae</taxon>
        <taxon>Pentapetalae</taxon>
        <taxon>rosids</taxon>
        <taxon>fabids</taxon>
        <taxon>Malpighiales</taxon>
        <taxon>Passifloraceae</taxon>
        <taxon>Turnera</taxon>
    </lineage>
</organism>
<dbReference type="GO" id="GO:0005634">
    <property type="term" value="C:nucleus"/>
    <property type="evidence" value="ECO:0007669"/>
    <property type="project" value="TreeGrafter"/>
</dbReference>
<proteinExistence type="predicted"/>
<dbReference type="Pfam" id="PF00651">
    <property type="entry name" value="BTB"/>
    <property type="match status" value="1"/>
</dbReference>
<dbReference type="GO" id="GO:0010114">
    <property type="term" value="P:response to red light"/>
    <property type="evidence" value="ECO:0007669"/>
    <property type="project" value="TreeGrafter"/>
</dbReference>
<evidence type="ECO:0000256" key="1">
    <source>
        <dbReference type="ARBA" id="ARBA00004906"/>
    </source>
</evidence>
<dbReference type="InterPro" id="IPR011333">
    <property type="entry name" value="SKP1/BTB/POZ_sf"/>
</dbReference>
<dbReference type="InterPro" id="IPR045890">
    <property type="entry name" value="POB1-like"/>
</dbReference>
<comment type="caution">
    <text evidence="3">The sequence shown here is derived from an EMBL/GenBank/DDBJ whole genome shotgun (WGS) entry which is preliminary data.</text>
</comment>
<dbReference type="EMBL" id="JAKUCV010006308">
    <property type="protein sequence ID" value="KAJ4827886.1"/>
    <property type="molecule type" value="Genomic_DNA"/>
</dbReference>
<reference evidence="3" key="2">
    <citation type="journal article" date="2023" name="Plants (Basel)">
        <title>Annotation of the Turnera subulata (Passifloraceae) Draft Genome Reveals the S-Locus Evolved after the Divergence of Turneroideae from Passifloroideae in a Stepwise Manner.</title>
        <authorList>
            <person name="Henning P.M."/>
            <person name="Roalson E.H."/>
            <person name="Mir W."/>
            <person name="McCubbin A.G."/>
            <person name="Shore J.S."/>
        </authorList>
    </citation>
    <scope>NUCLEOTIDE SEQUENCE</scope>
    <source>
        <strain evidence="3">F60SS</strain>
    </source>
</reference>
<dbReference type="SUPFAM" id="SSF54695">
    <property type="entry name" value="POZ domain"/>
    <property type="match status" value="1"/>
</dbReference>
<sequence length="454" mass="52480">MSSSSSGDGDEHSSGDDDKVISIHISSAILASKSTFFRDLFQKQSGDEEVSLEMIHACERAAFINPAWFMYGKTPPKKTMTTRHLTDLLIVSQKFQVSSCVKYCCESMRKSINWESVPFYFCLPNSVPALEGVEEVQRLMNECKEYVVMNLKPAKSTPFNDDRVYSLPLKGIEALLSADELEVWSEDYVYEFLLIWACLHYPKLEERQQFLRCRLHTLLADDQRCRFRDYVLHPVRVVRFDSPTEGCAVYLDLRKEQFTRLDLKSPDEHRRYILTQFFWFRRVIYQLKILYIKGLHQLKISTLMETDGSNTKEMEKISFAMALRKREAQHCVLLSDSGPGCLKMIIYTTTKSILSQIGFVESSRAALNMRLRYYAPTLEFPRGDLLKEAVLVMKLMETLHKRRSLEARRSVGYECSNEVTAIYFDNNLAMSKAPRNAQHIINSPKLCHQRAVGL</sequence>
<feature type="domain" description="BTB" evidence="2">
    <location>
        <begin position="22"/>
        <end position="111"/>
    </location>
</feature>
<dbReference type="Proteomes" id="UP001141552">
    <property type="component" value="Unassembled WGS sequence"/>
</dbReference>
<name>A0A9Q0FCM4_9ROSI</name>
<dbReference type="Gene3D" id="3.30.710.10">
    <property type="entry name" value="Potassium Channel Kv1.1, Chain A"/>
    <property type="match status" value="1"/>
</dbReference>
<dbReference type="Gene3D" id="1.25.40.420">
    <property type="match status" value="1"/>
</dbReference>
<dbReference type="CDD" id="cd18186">
    <property type="entry name" value="BTB_POZ_ZBTB_KLHL-like"/>
    <property type="match status" value="1"/>
</dbReference>
<comment type="pathway">
    <text evidence="1">Protein modification; protein ubiquitination.</text>
</comment>
<evidence type="ECO:0000313" key="4">
    <source>
        <dbReference type="Proteomes" id="UP001141552"/>
    </source>
</evidence>
<dbReference type="InterPro" id="IPR000210">
    <property type="entry name" value="BTB/POZ_dom"/>
</dbReference>
<evidence type="ECO:0000313" key="3">
    <source>
        <dbReference type="EMBL" id="KAJ4827886.1"/>
    </source>
</evidence>
<keyword evidence="4" id="KW-1185">Reference proteome</keyword>
<dbReference type="PANTHER" id="PTHR46336:SF3">
    <property type="entry name" value="BTB_POZ DOMAIN-CONTAINING PROTEIN POB1"/>
    <property type="match status" value="1"/>
</dbReference>
<reference evidence="3" key="1">
    <citation type="submission" date="2022-02" db="EMBL/GenBank/DDBJ databases">
        <authorList>
            <person name="Henning P.M."/>
            <person name="McCubbin A.G."/>
            <person name="Shore J.S."/>
        </authorList>
    </citation>
    <scope>NUCLEOTIDE SEQUENCE</scope>
    <source>
        <strain evidence="3">F60SS</strain>
        <tissue evidence="3">Leaves</tissue>
    </source>
</reference>
<evidence type="ECO:0000259" key="2">
    <source>
        <dbReference type="Pfam" id="PF00651"/>
    </source>
</evidence>
<protein>
    <recommendedName>
        <fullName evidence="2">BTB domain-containing protein</fullName>
    </recommendedName>
</protein>
<dbReference type="PANTHER" id="PTHR46336">
    <property type="entry name" value="OS02G0260700 PROTEIN"/>
    <property type="match status" value="1"/>
</dbReference>